<dbReference type="Proteomes" id="UP000799755">
    <property type="component" value="Unassembled WGS sequence"/>
</dbReference>
<name>A0ACB6RCT4_9PLEO</name>
<organism evidence="1 2">
    <name type="scientific">Lindgomyces ingoldianus</name>
    <dbReference type="NCBI Taxonomy" id="673940"/>
    <lineage>
        <taxon>Eukaryota</taxon>
        <taxon>Fungi</taxon>
        <taxon>Dikarya</taxon>
        <taxon>Ascomycota</taxon>
        <taxon>Pezizomycotina</taxon>
        <taxon>Dothideomycetes</taxon>
        <taxon>Pleosporomycetidae</taxon>
        <taxon>Pleosporales</taxon>
        <taxon>Lindgomycetaceae</taxon>
        <taxon>Lindgomyces</taxon>
    </lineage>
</organism>
<proteinExistence type="predicted"/>
<evidence type="ECO:0000313" key="2">
    <source>
        <dbReference type="Proteomes" id="UP000799755"/>
    </source>
</evidence>
<gene>
    <name evidence="1" type="ORF">BDR25DRAFT_309392</name>
</gene>
<protein>
    <submittedName>
        <fullName evidence="1">Uncharacterized protein</fullName>
    </submittedName>
</protein>
<evidence type="ECO:0000313" key="1">
    <source>
        <dbReference type="EMBL" id="KAF2477088.1"/>
    </source>
</evidence>
<comment type="caution">
    <text evidence="1">The sequence shown here is derived from an EMBL/GenBank/DDBJ whole genome shotgun (WGS) entry which is preliminary data.</text>
</comment>
<reference evidence="1" key="1">
    <citation type="journal article" date="2020" name="Stud. Mycol.">
        <title>101 Dothideomycetes genomes: a test case for predicting lifestyles and emergence of pathogens.</title>
        <authorList>
            <person name="Haridas S."/>
            <person name="Albert R."/>
            <person name="Binder M."/>
            <person name="Bloem J."/>
            <person name="Labutti K."/>
            <person name="Salamov A."/>
            <person name="Andreopoulos B."/>
            <person name="Baker S."/>
            <person name="Barry K."/>
            <person name="Bills G."/>
            <person name="Bluhm B."/>
            <person name="Cannon C."/>
            <person name="Castanera R."/>
            <person name="Culley D."/>
            <person name="Daum C."/>
            <person name="Ezra D."/>
            <person name="Gonzalez J."/>
            <person name="Henrissat B."/>
            <person name="Kuo A."/>
            <person name="Liang C."/>
            <person name="Lipzen A."/>
            <person name="Lutzoni F."/>
            <person name="Magnuson J."/>
            <person name="Mondo S."/>
            <person name="Nolan M."/>
            <person name="Ohm R."/>
            <person name="Pangilinan J."/>
            <person name="Park H.-J."/>
            <person name="Ramirez L."/>
            <person name="Alfaro M."/>
            <person name="Sun H."/>
            <person name="Tritt A."/>
            <person name="Yoshinaga Y."/>
            <person name="Zwiers L.-H."/>
            <person name="Turgeon B."/>
            <person name="Goodwin S."/>
            <person name="Spatafora J."/>
            <person name="Crous P."/>
            <person name="Grigoriev I."/>
        </authorList>
    </citation>
    <scope>NUCLEOTIDE SEQUENCE</scope>
    <source>
        <strain evidence="1">ATCC 200398</strain>
    </source>
</reference>
<dbReference type="EMBL" id="MU003493">
    <property type="protein sequence ID" value="KAF2477088.1"/>
    <property type="molecule type" value="Genomic_DNA"/>
</dbReference>
<sequence length="104" mass="11220">MKRFLLILAATATISTAAPTTSDNCQACKTFYDRCVAGNWGLGNYRGQWRNCRDDTCIANYPLTFTPMECGHCGYCDWKKGEEHGEMATGRALAGGAAGEAGKV</sequence>
<keyword evidence="2" id="KW-1185">Reference proteome</keyword>
<accession>A0ACB6RCT4</accession>